<feature type="domain" description="Thioredoxin" evidence="8">
    <location>
        <begin position="19"/>
        <end position="174"/>
    </location>
</feature>
<dbReference type="eggNOG" id="COG0450">
    <property type="taxonomic scope" value="Bacteria"/>
</dbReference>
<dbReference type="GO" id="GO:0008379">
    <property type="term" value="F:thioredoxin peroxidase activity"/>
    <property type="evidence" value="ECO:0007669"/>
    <property type="project" value="TreeGrafter"/>
</dbReference>
<dbReference type="InterPro" id="IPR024706">
    <property type="entry name" value="Peroxiredoxin_AhpC-typ"/>
</dbReference>
<dbReference type="GO" id="GO:0006979">
    <property type="term" value="P:response to oxidative stress"/>
    <property type="evidence" value="ECO:0007669"/>
    <property type="project" value="TreeGrafter"/>
</dbReference>
<dbReference type="PANTHER" id="PTHR10681">
    <property type="entry name" value="THIOREDOXIN PEROXIDASE"/>
    <property type="match status" value="1"/>
</dbReference>
<dbReference type="InterPro" id="IPR019479">
    <property type="entry name" value="Peroxiredoxin_C"/>
</dbReference>
<dbReference type="PROSITE" id="PS51352">
    <property type="entry name" value="THIOREDOXIN_2"/>
    <property type="match status" value="1"/>
</dbReference>
<gene>
    <name evidence="9" type="ordered locus">PB2503_03417</name>
</gene>
<dbReference type="Pfam" id="PF10417">
    <property type="entry name" value="1-cysPrx_C"/>
    <property type="match status" value="1"/>
</dbReference>
<keyword evidence="2" id="KW-0575">Peroxidase</keyword>
<protein>
    <submittedName>
        <fullName evidence="9">Alkyl hydroperoxide reductase/ Thiol specific antioxidant/ Malallergen</fullName>
    </submittedName>
</protein>
<dbReference type="InterPro" id="IPR050217">
    <property type="entry name" value="Peroxiredoxin"/>
</dbReference>
<dbReference type="InterPro" id="IPR000866">
    <property type="entry name" value="AhpC/TSA"/>
</dbReference>
<dbReference type="KEGG" id="pbr:PB2503_03417"/>
<dbReference type="STRING" id="314260.PB2503_03417"/>
<dbReference type="GO" id="GO:0045454">
    <property type="term" value="P:cell redox homeostasis"/>
    <property type="evidence" value="ECO:0007669"/>
    <property type="project" value="TreeGrafter"/>
</dbReference>
<dbReference type="RefSeq" id="WP_013299733.1">
    <property type="nucleotide sequence ID" value="NC_014414.1"/>
</dbReference>
<dbReference type="OrthoDB" id="9812811at2"/>
<dbReference type="GO" id="GO:0005829">
    <property type="term" value="C:cytosol"/>
    <property type="evidence" value="ECO:0007669"/>
    <property type="project" value="TreeGrafter"/>
</dbReference>
<reference evidence="10" key="1">
    <citation type="submission" date="2010-08" db="EMBL/GenBank/DDBJ databases">
        <title>Genome sequence of Parvularcula bermudensis HTCC2503.</title>
        <authorList>
            <person name="Kang D.-M."/>
            <person name="Oh H.-M."/>
            <person name="Cho J.-C."/>
        </authorList>
    </citation>
    <scope>NUCLEOTIDE SEQUENCE [LARGE SCALE GENOMIC DNA]</scope>
    <source>
        <strain evidence="10">ATCC BAA-594 / HTCC2503 / KCTC 12087</strain>
    </source>
</reference>
<evidence type="ECO:0000313" key="10">
    <source>
        <dbReference type="Proteomes" id="UP000001302"/>
    </source>
</evidence>
<evidence type="ECO:0000256" key="4">
    <source>
        <dbReference type="ARBA" id="ARBA00023002"/>
    </source>
</evidence>
<dbReference type="Pfam" id="PF00578">
    <property type="entry name" value="AhpC-TSA"/>
    <property type="match status" value="1"/>
</dbReference>
<evidence type="ECO:0000256" key="1">
    <source>
        <dbReference type="ARBA" id="ARBA00009796"/>
    </source>
</evidence>
<dbReference type="AlphaFoldDB" id="E0TDK4"/>
<keyword evidence="4" id="KW-0560">Oxidoreductase</keyword>
<dbReference type="PIRSF" id="PIRSF000239">
    <property type="entry name" value="AHPC"/>
    <property type="match status" value="1"/>
</dbReference>
<accession>E0TDK4</accession>
<keyword evidence="3" id="KW-0049">Antioxidant</keyword>
<dbReference type="InterPro" id="IPR036249">
    <property type="entry name" value="Thioredoxin-like_sf"/>
</dbReference>
<evidence type="ECO:0000259" key="8">
    <source>
        <dbReference type="PROSITE" id="PS51352"/>
    </source>
</evidence>
<dbReference type="SUPFAM" id="SSF52833">
    <property type="entry name" value="Thioredoxin-like"/>
    <property type="match status" value="1"/>
</dbReference>
<dbReference type="NCBIfam" id="NF009668">
    <property type="entry name" value="PRK13189.1"/>
    <property type="match status" value="1"/>
</dbReference>
<sequence>MGGMPRVIDDLNIAEGTGARIDEAAPLFEAQSTAGLVRLADYRGQWVMLFAHPADFTPVCTSEFVALARAQASFDRLGCALIGLSIDSVYAHLAWVERIEADFGVRPTFPLIEDPSLAIARAYGMIHPGASSTTVVRSVFVIDPAGIVRASSTYPMSVGRSVSELLRLVEALQVTDGGGGVAPEGWESGEPLLDPAPRTSDDLSGLNNSLWYAGGTK</sequence>
<keyword evidence="5" id="KW-0676">Redox-active center</keyword>
<evidence type="ECO:0000256" key="3">
    <source>
        <dbReference type="ARBA" id="ARBA00022862"/>
    </source>
</evidence>
<dbReference type="Proteomes" id="UP000001302">
    <property type="component" value="Chromosome"/>
</dbReference>
<dbReference type="EMBL" id="CP002156">
    <property type="protein sequence ID" value="ADM08759.1"/>
    <property type="molecule type" value="Genomic_DNA"/>
</dbReference>
<dbReference type="GO" id="GO:0033554">
    <property type="term" value="P:cellular response to stress"/>
    <property type="evidence" value="ECO:0007669"/>
    <property type="project" value="TreeGrafter"/>
</dbReference>
<feature type="region of interest" description="Disordered" evidence="7">
    <location>
        <begin position="179"/>
        <end position="201"/>
    </location>
</feature>
<dbReference type="PANTHER" id="PTHR10681:SF171">
    <property type="entry name" value="PEROXIREDOXIN 4"/>
    <property type="match status" value="1"/>
</dbReference>
<dbReference type="Gene3D" id="3.40.30.10">
    <property type="entry name" value="Glutaredoxin"/>
    <property type="match status" value="1"/>
</dbReference>
<name>E0TDK4_PARBH</name>
<evidence type="ECO:0000256" key="6">
    <source>
        <dbReference type="PIRSR" id="PIRSR000239-1"/>
    </source>
</evidence>
<feature type="active site" description="Cysteine sulfenic acid (-SOH) intermediate; for peroxidase activity" evidence="6">
    <location>
        <position position="60"/>
    </location>
</feature>
<dbReference type="InterPro" id="IPR013766">
    <property type="entry name" value="Thioredoxin_domain"/>
</dbReference>
<keyword evidence="10" id="KW-1185">Reference proteome</keyword>
<dbReference type="HOGENOM" id="CLU_042529_4_4_5"/>
<evidence type="ECO:0000256" key="7">
    <source>
        <dbReference type="SAM" id="MobiDB-lite"/>
    </source>
</evidence>
<evidence type="ECO:0000313" key="9">
    <source>
        <dbReference type="EMBL" id="ADM08759.1"/>
    </source>
</evidence>
<proteinExistence type="inferred from homology"/>
<dbReference type="GO" id="GO:0042744">
    <property type="term" value="P:hydrogen peroxide catabolic process"/>
    <property type="evidence" value="ECO:0007669"/>
    <property type="project" value="TreeGrafter"/>
</dbReference>
<evidence type="ECO:0000256" key="2">
    <source>
        <dbReference type="ARBA" id="ARBA00022559"/>
    </source>
</evidence>
<organism evidence="9 10">
    <name type="scientific">Parvularcula bermudensis (strain ATCC BAA-594 / HTCC2503 / KCTC 12087)</name>
    <dbReference type="NCBI Taxonomy" id="314260"/>
    <lineage>
        <taxon>Bacteria</taxon>
        <taxon>Pseudomonadati</taxon>
        <taxon>Pseudomonadota</taxon>
        <taxon>Alphaproteobacteria</taxon>
        <taxon>Parvularculales</taxon>
        <taxon>Parvularculaceae</taxon>
        <taxon>Parvularcula</taxon>
    </lineage>
</organism>
<reference evidence="9 10" key="2">
    <citation type="journal article" date="2011" name="J. Bacteriol.">
        <title>Complete genome sequence of strain HTCC2503T of Parvularcula bermudensis, the type species of the order "Parvularculales" in the class Alphaproteobacteria.</title>
        <authorList>
            <person name="Oh H.M."/>
            <person name="Kang I."/>
            <person name="Vergin K.L."/>
            <person name="Kang D."/>
            <person name="Rhee K.H."/>
            <person name="Giovannoni S.J."/>
            <person name="Cho J.C."/>
        </authorList>
    </citation>
    <scope>NUCLEOTIDE SEQUENCE [LARGE SCALE GENOMIC DNA]</scope>
    <source>
        <strain evidence="10">ATCC BAA-594 / HTCC2503 / KCTC 12087</strain>
    </source>
</reference>
<comment type="similarity">
    <text evidence="1">Belongs to the peroxiredoxin family. AhpC/Prx1 subfamily.</text>
</comment>
<evidence type="ECO:0000256" key="5">
    <source>
        <dbReference type="ARBA" id="ARBA00023284"/>
    </source>
</evidence>